<organism evidence="2 3">
    <name type="scientific">Elysia marginata</name>
    <dbReference type="NCBI Taxonomy" id="1093978"/>
    <lineage>
        <taxon>Eukaryota</taxon>
        <taxon>Metazoa</taxon>
        <taxon>Spiralia</taxon>
        <taxon>Lophotrochozoa</taxon>
        <taxon>Mollusca</taxon>
        <taxon>Gastropoda</taxon>
        <taxon>Heterobranchia</taxon>
        <taxon>Euthyneura</taxon>
        <taxon>Panpulmonata</taxon>
        <taxon>Sacoglossa</taxon>
        <taxon>Placobranchoidea</taxon>
        <taxon>Plakobranchidae</taxon>
        <taxon>Elysia</taxon>
    </lineage>
</organism>
<dbReference type="InterPro" id="IPR014710">
    <property type="entry name" value="RmlC-like_jellyroll"/>
</dbReference>
<dbReference type="AlphaFoldDB" id="A0AAV4J0Y3"/>
<reference evidence="2 3" key="1">
    <citation type="journal article" date="2021" name="Elife">
        <title>Chloroplast acquisition without the gene transfer in kleptoplastic sea slugs, Plakobranchus ocellatus.</title>
        <authorList>
            <person name="Maeda T."/>
            <person name="Takahashi S."/>
            <person name="Yoshida T."/>
            <person name="Shimamura S."/>
            <person name="Takaki Y."/>
            <person name="Nagai Y."/>
            <person name="Toyoda A."/>
            <person name="Suzuki Y."/>
            <person name="Arimoto A."/>
            <person name="Ishii H."/>
            <person name="Satoh N."/>
            <person name="Nishiyama T."/>
            <person name="Hasebe M."/>
            <person name="Maruyama T."/>
            <person name="Minagawa J."/>
            <person name="Obokata J."/>
            <person name="Shigenobu S."/>
        </authorList>
    </citation>
    <scope>NUCLEOTIDE SEQUENCE [LARGE SCALE GENOMIC DNA]</scope>
</reference>
<dbReference type="Pfam" id="PF00027">
    <property type="entry name" value="cNMP_binding"/>
    <property type="match status" value="1"/>
</dbReference>
<feature type="domain" description="Cyclic nucleotide-binding" evidence="1">
    <location>
        <begin position="1"/>
        <end position="93"/>
    </location>
</feature>
<evidence type="ECO:0000259" key="1">
    <source>
        <dbReference type="PROSITE" id="PS50042"/>
    </source>
</evidence>
<dbReference type="PANTHER" id="PTHR23011">
    <property type="entry name" value="CYCLIC NUCLEOTIDE-BINDING DOMAIN CONTAINING PROTEIN"/>
    <property type="match status" value="1"/>
</dbReference>
<feature type="non-terminal residue" evidence="2">
    <location>
        <position position="1"/>
    </location>
</feature>
<sequence length="388" mass="43244">VAADLAIIREGHIAADFYFMLAGKAKMIKLHGSPYLQERGTFHVLRLIKNGDAFGDESMSHPDSERTYSVITTEKSILLSLSSVDYVTMLLKTRDDEQAPEHIIFLSTLAFLKDFPKHKLTEEGDEYIRNYYLRAGSVISEALSESEYIYVVKYGSCRVLVEMAPQGCEFSRKICKNVALKINDLKVHSRLSLGASQTLGESNPAQEEEPILPWVPRVSSVIEFLYGHKHEIAKNPSVMTALKHMKHAYIDKDYQQTKGNTTVSILADLTSRQKFSFSNNKVRRFSEDGDDNIIDGGSLKSSMKSSGESFDFGSSSESIDVKNSTSSRQNVEKHLSFIVGNTSNTRFPKLSRSTSGARHAVGTNIDMEIDINRSVTSSSTLSSKLKSR</sequence>
<dbReference type="EMBL" id="BMAT01002895">
    <property type="protein sequence ID" value="GFS16443.1"/>
    <property type="molecule type" value="Genomic_DNA"/>
</dbReference>
<dbReference type="Gene3D" id="2.60.120.10">
    <property type="entry name" value="Jelly Rolls"/>
    <property type="match status" value="1"/>
</dbReference>
<dbReference type="PANTHER" id="PTHR23011:SF28">
    <property type="entry name" value="CYCLIC NUCLEOTIDE-BINDING DOMAIN CONTAINING PROTEIN"/>
    <property type="match status" value="1"/>
</dbReference>
<evidence type="ECO:0000313" key="3">
    <source>
        <dbReference type="Proteomes" id="UP000762676"/>
    </source>
</evidence>
<accession>A0AAV4J0Y3</accession>
<dbReference type="CDD" id="cd00038">
    <property type="entry name" value="CAP_ED"/>
    <property type="match status" value="1"/>
</dbReference>
<dbReference type="InterPro" id="IPR000595">
    <property type="entry name" value="cNMP-bd_dom"/>
</dbReference>
<protein>
    <submittedName>
        <fullName evidence="2">Cyclic nucleotide-binding domain-containing protein 2-like</fullName>
    </submittedName>
</protein>
<dbReference type="SUPFAM" id="SSF51206">
    <property type="entry name" value="cAMP-binding domain-like"/>
    <property type="match status" value="1"/>
</dbReference>
<dbReference type="InterPro" id="IPR018490">
    <property type="entry name" value="cNMP-bd_dom_sf"/>
</dbReference>
<keyword evidence="3" id="KW-1185">Reference proteome</keyword>
<proteinExistence type="predicted"/>
<evidence type="ECO:0000313" key="2">
    <source>
        <dbReference type="EMBL" id="GFS16443.1"/>
    </source>
</evidence>
<dbReference type="PROSITE" id="PS50042">
    <property type="entry name" value="CNMP_BINDING_3"/>
    <property type="match status" value="1"/>
</dbReference>
<name>A0AAV4J0Y3_9GAST</name>
<gene>
    <name evidence="2" type="ORF">ElyMa_001473400</name>
</gene>
<dbReference type="Proteomes" id="UP000762676">
    <property type="component" value="Unassembled WGS sequence"/>
</dbReference>
<comment type="caution">
    <text evidence="2">The sequence shown here is derived from an EMBL/GenBank/DDBJ whole genome shotgun (WGS) entry which is preliminary data.</text>
</comment>